<evidence type="ECO:0000313" key="2">
    <source>
        <dbReference type="EMBL" id="KAK9155470.1"/>
    </source>
</evidence>
<evidence type="ECO:0000313" key="3">
    <source>
        <dbReference type="Proteomes" id="UP001417504"/>
    </source>
</evidence>
<keyword evidence="3" id="KW-1185">Reference proteome</keyword>
<organism evidence="2 3">
    <name type="scientific">Stephania japonica</name>
    <dbReference type="NCBI Taxonomy" id="461633"/>
    <lineage>
        <taxon>Eukaryota</taxon>
        <taxon>Viridiplantae</taxon>
        <taxon>Streptophyta</taxon>
        <taxon>Embryophyta</taxon>
        <taxon>Tracheophyta</taxon>
        <taxon>Spermatophyta</taxon>
        <taxon>Magnoliopsida</taxon>
        <taxon>Ranunculales</taxon>
        <taxon>Menispermaceae</taxon>
        <taxon>Menispermoideae</taxon>
        <taxon>Cissampelideae</taxon>
        <taxon>Stephania</taxon>
    </lineage>
</organism>
<keyword evidence="1" id="KW-0472">Membrane</keyword>
<accession>A0AAP0PUL7</accession>
<reference evidence="2 3" key="1">
    <citation type="submission" date="2024-01" db="EMBL/GenBank/DDBJ databases">
        <title>Genome assemblies of Stephania.</title>
        <authorList>
            <person name="Yang L."/>
        </authorList>
    </citation>
    <scope>NUCLEOTIDE SEQUENCE [LARGE SCALE GENOMIC DNA]</scope>
    <source>
        <strain evidence="2">QJT</strain>
        <tissue evidence="2">Leaf</tissue>
    </source>
</reference>
<dbReference type="AlphaFoldDB" id="A0AAP0PUL7"/>
<protein>
    <submittedName>
        <fullName evidence="2">Uncharacterized protein</fullName>
    </submittedName>
</protein>
<name>A0AAP0PUL7_9MAGN</name>
<keyword evidence="1" id="KW-1133">Transmembrane helix</keyword>
<feature type="transmembrane region" description="Helical" evidence="1">
    <location>
        <begin position="20"/>
        <end position="41"/>
    </location>
</feature>
<evidence type="ECO:0000256" key="1">
    <source>
        <dbReference type="SAM" id="Phobius"/>
    </source>
</evidence>
<dbReference type="Proteomes" id="UP001417504">
    <property type="component" value="Unassembled WGS sequence"/>
</dbReference>
<sequence length="49" mass="5665">MEFVFISCKVGSVDFLSSTHWIMFMFFNILFLPCLALQQILPQSNGHIL</sequence>
<gene>
    <name evidence="2" type="ORF">Sjap_002950</name>
</gene>
<dbReference type="EMBL" id="JBBNAE010000001">
    <property type="protein sequence ID" value="KAK9155470.1"/>
    <property type="molecule type" value="Genomic_DNA"/>
</dbReference>
<keyword evidence="1" id="KW-0812">Transmembrane</keyword>
<comment type="caution">
    <text evidence="2">The sequence shown here is derived from an EMBL/GenBank/DDBJ whole genome shotgun (WGS) entry which is preliminary data.</text>
</comment>
<proteinExistence type="predicted"/>